<evidence type="ECO:0000256" key="5">
    <source>
        <dbReference type="ARBA" id="ARBA00022927"/>
    </source>
</evidence>
<keyword evidence="5 9" id="KW-0653">Protein transport</keyword>
<evidence type="ECO:0000313" key="12">
    <source>
        <dbReference type="Proteomes" id="UP001524383"/>
    </source>
</evidence>
<evidence type="ECO:0000256" key="9">
    <source>
        <dbReference type="HAMAP-Rule" id="MF_01463"/>
    </source>
</evidence>
<feature type="transmembrane region" description="Helical" evidence="9">
    <location>
        <begin position="333"/>
        <end position="351"/>
    </location>
</feature>
<organism evidence="11 12">
    <name type="scientific">Methanocalculus taiwanensis</name>
    <dbReference type="NCBI Taxonomy" id="106207"/>
    <lineage>
        <taxon>Archaea</taxon>
        <taxon>Methanobacteriati</taxon>
        <taxon>Methanobacteriota</taxon>
        <taxon>Stenosarchaea group</taxon>
        <taxon>Methanomicrobia</taxon>
        <taxon>Methanomicrobiales</taxon>
        <taxon>Methanocalculaceae</taxon>
        <taxon>Methanocalculus</taxon>
    </lineage>
</organism>
<feature type="transmembrane region" description="Helical" evidence="9">
    <location>
        <begin position="386"/>
        <end position="405"/>
    </location>
</feature>
<dbReference type="GO" id="GO:0006605">
    <property type="term" value="P:protein targeting"/>
    <property type="evidence" value="ECO:0007669"/>
    <property type="project" value="UniProtKB-UniRule"/>
</dbReference>
<dbReference type="InterPro" id="IPR022813">
    <property type="entry name" value="SecD/SecF_arch_bac"/>
</dbReference>
<dbReference type="GO" id="GO:0065002">
    <property type="term" value="P:intracellular protein transmembrane transport"/>
    <property type="evidence" value="ECO:0007669"/>
    <property type="project" value="UniProtKB-UniRule"/>
</dbReference>
<comment type="subunit">
    <text evidence="9">Part of the protein translocation apparatus. Forms a complex with SecF.</text>
</comment>
<sequence>MRKDETHPLMKDWRILVLIAAVILSVVSIYLLPPAFDKGIQGNVQLGLDLEGGSWIQLEYKAELVTFETTGSVEELLIGLSEDLDAEVSLVDTNTIEIRKPFTREELEQAFAQYGATITRYEIGVGTETAETVKRILEEKINRLGTRDAKVNTLTTFGGASRYIRVELAGVDMTTAQEIVGQQGRFDIRIQTTGNETEHVLYGDAITSVGNPAQHPIGSNNWGVPFTISDDGARALRESAIRTGATDRPTDHELMMLLDDEVVYSAPLSADLAARLKVEEVRNLVASTGVGDDALNRAMILEIHLRAGALPVDVTIAGSGSVSAALGEHFKTMSIIAGIIALLTVGLVVYYRYREPSIVIPMLLINTSEIIILLGIARYFTQLDLAAIAGLIAVLGTSIDQLVVITDEVLHEGKVPSPNVYLKRLSRALGIIVVAASTMIIAMLPLAVMDLSSLRGFAIITILGVLIGVVITRPAYGKIIMAILSR</sequence>
<dbReference type="AlphaFoldDB" id="A0ABD4TIF9"/>
<keyword evidence="4 9" id="KW-0812">Transmembrane</keyword>
<dbReference type="Proteomes" id="UP001524383">
    <property type="component" value="Unassembled WGS sequence"/>
</dbReference>
<dbReference type="PANTHER" id="PTHR30081:SF1">
    <property type="entry name" value="PROTEIN TRANSLOCASE SUBUNIT SECD"/>
    <property type="match status" value="1"/>
</dbReference>
<evidence type="ECO:0000256" key="4">
    <source>
        <dbReference type="ARBA" id="ARBA00022692"/>
    </source>
</evidence>
<evidence type="ECO:0000313" key="11">
    <source>
        <dbReference type="EMBL" id="MCQ1537584.1"/>
    </source>
</evidence>
<evidence type="ECO:0000259" key="10">
    <source>
        <dbReference type="Pfam" id="PF02355"/>
    </source>
</evidence>
<gene>
    <name evidence="9" type="primary">secD</name>
    <name evidence="11" type="ORF">FTO68_01060</name>
</gene>
<dbReference type="GO" id="GO:0005886">
    <property type="term" value="C:plasma membrane"/>
    <property type="evidence" value="ECO:0007669"/>
    <property type="project" value="UniProtKB-SubCell"/>
</dbReference>
<protein>
    <recommendedName>
        <fullName evidence="9">Protein-export membrane protein SecD</fullName>
    </recommendedName>
</protein>
<reference evidence="11 12" key="1">
    <citation type="submission" date="2019-08" db="EMBL/GenBank/DDBJ databases">
        <authorList>
            <person name="Chen S.-C."/>
            <person name="Lai M.-C."/>
            <person name="You Y.-T."/>
        </authorList>
    </citation>
    <scope>NUCLEOTIDE SEQUENCE [LARGE SCALE GENOMIC DNA]</scope>
    <source>
        <strain evidence="11 12">P2F9704a</strain>
    </source>
</reference>
<dbReference type="InterPro" id="IPR024912">
    <property type="entry name" value="SecD_arc"/>
</dbReference>
<proteinExistence type="inferred from homology"/>
<dbReference type="Gene3D" id="3.30.70.3400">
    <property type="match status" value="1"/>
</dbReference>
<dbReference type="PANTHER" id="PTHR30081">
    <property type="entry name" value="PROTEIN-EXPORT MEMBRANE PROTEIN SEC"/>
    <property type="match status" value="1"/>
</dbReference>
<evidence type="ECO:0000256" key="7">
    <source>
        <dbReference type="ARBA" id="ARBA00023010"/>
    </source>
</evidence>
<keyword evidence="2 9" id="KW-0813">Transport</keyword>
<evidence type="ECO:0000256" key="8">
    <source>
        <dbReference type="ARBA" id="ARBA00023136"/>
    </source>
</evidence>
<keyword evidence="8 9" id="KW-0472">Membrane</keyword>
<evidence type="ECO:0000256" key="1">
    <source>
        <dbReference type="ARBA" id="ARBA00004651"/>
    </source>
</evidence>
<comment type="similarity">
    <text evidence="9">Belongs to the SecD/SecF family. SecD subfamily.</text>
</comment>
<accession>A0ABD4TIF9</accession>
<feature type="transmembrane region" description="Helical" evidence="9">
    <location>
        <begin position="454"/>
        <end position="476"/>
    </location>
</feature>
<feature type="domain" description="Protein export membrane protein SecD/SecF C-terminal" evidence="10">
    <location>
        <begin position="315"/>
        <end position="470"/>
    </location>
</feature>
<evidence type="ECO:0000256" key="6">
    <source>
        <dbReference type="ARBA" id="ARBA00022989"/>
    </source>
</evidence>
<name>A0ABD4TIF9_9EURY</name>
<feature type="transmembrane region" description="Helical" evidence="9">
    <location>
        <begin position="425"/>
        <end position="448"/>
    </location>
</feature>
<dbReference type="NCBIfam" id="NF006217">
    <property type="entry name" value="PRK08343.1-3"/>
    <property type="match status" value="1"/>
</dbReference>
<dbReference type="SUPFAM" id="SSF82866">
    <property type="entry name" value="Multidrug efflux transporter AcrB transmembrane domain"/>
    <property type="match status" value="1"/>
</dbReference>
<comment type="function">
    <text evidence="9">Involved in protein export.</text>
</comment>
<comment type="subcellular location">
    <subcellularLocation>
        <location evidence="1 9">Cell membrane</location>
        <topology evidence="1 9">Multi-pass membrane protein</topology>
    </subcellularLocation>
</comment>
<dbReference type="HAMAP" id="MF_01463_A">
    <property type="entry name" value="SecD_A"/>
    <property type="match status" value="1"/>
</dbReference>
<feature type="transmembrane region" description="Helical" evidence="9">
    <location>
        <begin position="12"/>
        <end position="32"/>
    </location>
</feature>
<dbReference type="Gene3D" id="1.20.1640.10">
    <property type="entry name" value="Multidrug efflux transporter AcrB transmembrane domain"/>
    <property type="match status" value="1"/>
</dbReference>
<keyword evidence="3 9" id="KW-1003">Cell membrane</keyword>
<evidence type="ECO:0000256" key="3">
    <source>
        <dbReference type="ARBA" id="ARBA00022475"/>
    </source>
</evidence>
<keyword evidence="12" id="KW-1185">Reference proteome</keyword>
<dbReference type="InterPro" id="IPR048634">
    <property type="entry name" value="SecD_SecF_C"/>
</dbReference>
<comment type="caution">
    <text evidence="11">The sequence shown here is derived from an EMBL/GenBank/DDBJ whole genome shotgun (WGS) entry which is preliminary data.</text>
</comment>
<keyword evidence="7 9" id="KW-0811">Translocation</keyword>
<keyword evidence="6 9" id="KW-1133">Transmembrane helix</keyword>
<feature type="transmembrane region" description="Helical" evidence="9">
    <location>
        <begin position="358"/>
        <end position="380"/>
    </location>
</feature>
<evidence type="ECO:0000256" key="2">
    <source>
        <dbReference type="ARBA" id="ARBA00022448"/>
    </source>
</evidence>
<dbReference type="Pfam" id="PF02355">
    <property type="entry name" value="SecD_SecF_C"/>
    <property type="match status" value="1"/>
</dbReference>
<dbReference type="EMBL" id="VOTZ01000002">
    <property type="protein sequence ID" value="MCQ1537584.1"/>
    <property type="molecule type" value="Genomic_DNA"/>
</dbReference>